<feature type="compositionally biased region" description="Low complexity" evidence="1">
    <location>
        <begin position="329"/>
        <end position="338"/>
    </location>
</feature>
<comment type="caution">
    <text evidence="2">The sequence shown here is derived from an EMBL/GenBank/DDBJ whole genome shotgun (WGS) entry which is preliminary data.</text>
</comment>
<feature type="compositionally biased region" description="Gly residues" evidence="1">
    <location>
        <begin position="135"/>
        <end position="146"/>
    </location>
</feature>
<dbReference type="Proteomes" id="UP000762676">
    <property type="component" value="Unassembled WGS sequence"/>
</dbReference>
<protein>
    <submittedName>
        <fullName evidence="2">Uncharacterized protein</fullName>
    </submittedName>
</protein>
<organism evidence="2 3">
    <name type="scientific">Elysia marginata</name>
    <dbReference type="NCBI Taxonomy" id="1093978"/>
    <lineage>
        <taxon>Eukaryota</taxon>
        <taxon>Metazoa</taxon>
        <taxon>Spiralia</taxon>
        <taxon>Lophotrochozoa</taxon>
        <taxon>Mollusca</taxon>
        <taxon>Gastropoda</taxon>
        <taxon>Heterobranchia</taxon>
        <taxon>Euthyneura</taxon>
        <taxon>Panpulmonata</taxon>
        <taxon>Sacoglossa</taxon>
        <taxon>Placobranchoidea</taxon>
        <taxon>Plakobranchidae</taxon>
        <taxon>Elysia</taxon>
    </lineage>
</organism>
<feature type="compositionally biased region" description="Gly residues" evidence="1">
    <location>
        <begin position="339"/>
        <end position="349"/>
    </location>
</feature>
<feature type="compositionally biased region" description="Gly residues" evidence="1">
    <location>
        <begin position="303"/>
        <end position="312"/>
    </location>
</feature>
<feature type="compositionally biased region" description="Low complexity" evidence="1">
    <location>
        <begin position="293"/>
        <end position="302"/>
    </location>
</feature>
<evidence type="ECO:0000256" key="1">
    <source>
        <dbReference type="SAM" id="MobiDB-lite"/>
    </source>
</evidence>
<evidence type="ECO:0000313" key="2">
    <source>
        <dbReference type="EMBL" id="GFS18984.1"/>
    </source>
</evidence>
<feature type="compositionally biased region" description="Basic and acidic residues" evidence="1">
    <location>
        <begin position="543"/>
        <end position="571"/>
    </location>
</feature>
<accession>A0AAV4JAF5</accession>
<feature type="region of interest" description="Disordered" evidence="1">
    <location>
        <begin position="1"/>
        <end position="27"/>
    </location>
</feature>
<feature type="region of interest" description="Disordered" evidence="1">
    <location>
        <begin position="135"/>
        <end position="638"/>
    </location>
</feature>
<gene>
    <name evidence="2" type="ORF">ElyMa_003277000</name>
</gene>
<feature type="compositionally biased region" description="Gly residues" evidence="1">
    <location>
        <begin position="79"/>
        <end position="99"/>
    </location>
</feature>
<feature type="compositionally biased region" description="Acidic residues" evidence="1">
    <location>
        <begin position="249"/>
        <end position="259"/>
    </location>
</feature>
<sequence>MQGTREMGRGQERGRFGRISTDIGGDNPIHCERAVIGFIKQSQLASSRKRAEIKAGGGRFDRGRGMGRGGPLLDRGRGYRGMRGGPPSRGGRGGGGYGGYGGGGDMDGGMHYNEEEEYYGGEGEYWEGDGYGGGEYPAWGRGGARGGPPQRAMRGGPPGARGRGGPPGSRGGYPGREGAPSARGGYPSRGAPGMSEHGGRPFRKTLLPNPPDMRGGRGGGRGRGYPPQPPAQEEYYPEEEAAGYGEEYGGGEEYYEEDQYNNGAGYAEEEQYGAVDEGYYGLPEAPQRPAPPVARGRGSAPPRGGGRIGPGGMQMSHMGSEQPSTRGARPPARGSGPYSRGGGGGGGGASQMPPPRSGPATGRGPGPARPMPSEPARRPASHDQYGYMEEPAGPPRQRAAPTQQPAYDDYYGEEDMGSMHAARDPYASARPPAAARSQQAPPSSARGAPPSRHAADPYADEQYRMYEGGDASEGYGEDYSSPYGGAARPARRGAAPPLSQARSSAGGRSAEGRGYVDISEYIGLGGSSGSRYRDEYQGQGSGRDMDRMEREPRRPAPSRREDPYMERRVAEETDAYVSYPTSSRDPIGRKRPGEGYESGSSHLGGYEEYRGAAAPSKRDRGSGYDSYPSRHEGKYRRL</sequence>
<feature type="compositionally biased region" description="Basic and acidic residues" evidence="1">
    <location>
        <begin position="1"/>
        <end position="15"/>
    </location>
</feature>
<dbReference type="AlphaFoldDB" id="A0AAV4JAF5"/>
<evidence type="ECO:0000313" key="3">
    <source>
        <dbReference type="Proteomes" id="UP000762676"/>
    </source>
</evidence>
<dbReference type="EMBL" id="BMAT01006747">
    <property type="protein sequence ID" value="GFS18984.1"/>
    <property type="molecule type" value="Genomic_DNA"/>
</dbReference>
<feature type="compositionally biased region" description="Low complexity" evidence="1">
    <location>
        <begin position="484"/>
        <end position="508"/>
    </location>
</feature>
<feature type="compositionally biased region" description="Low complexity" evidence="1">
    <location>
        <begin position="395"/>
        <end position="406"/>
    </location>
</feature>
<name>A0AAV4JAF5_9GAST</name>
<feature type="compositionally biased region" description="Gly residues" evidence="1">
    <location>
        <begin position="156"/>
        <end position="175"/>
    </location>
</feature>
<feature type="region of interest" description="Disordered" evidence="1">
    <location>
        <begin position="46"/>
        <end position="99"/>
    </location>
</feature>
<keyword evidence="3" id="KW-1185">Reference proteome</keyword>
<feature type="compositionally biased region" description="Basic and acidic residues" evidence="1">
    <location>
        <begin position="49"/>
        <end position="64"/>
    </location>
</feature>
<feature type="compositionally biased region" description="Basic and acidic residues" evidence="1">
    <location>
        <begin position="605"/>
        <end position="632"/>
    </location>
</feature>
<reference evidence="2 3" key="1">
    <citation type="journal article" date="2021" name="Elife">
        <title>Chloroplast acquisition without the gene transfer in kleptoplastic sea slugs, Plakobranchus ocellatus.</title>
        <authorList>
            <person name="Maeda T."/>
            <person name="Takahashi S."/>
            <person name="Yoshida T."/>
            <person name="Shimamura S."/>
            <person name="Takaki Y."/>
            <person name="Nagai Y."/>
            <person name="Toyoda A."/>
            <person name="Suzuki Y."/>
            <person name="Arimoto A."/>
            <person name="Ishii H."/>
            <person name="Satoh N."/>
            <person name="Nishiyama T."/>
            <person name="Hasebe M."/>
            <person name="Maruyama T."/>
            <person name="Minagawa J."/>
            <person name="Obokata J."/>
            <person name="Shigenobu S."/>
        </authorList>
    </citation>
    <scope>NUCLEOTIDE SEQUENCE [LARGE SCALE GENOMIC DNA]</scope>
</reference>
<feature type="compositionally biased region" description="Low complexity" evidence="1">
    <location>
        <begin position="424"/>
        <end position="452"/>
    </location>
</feature>
<proteinExistence type="predicted"/>